<dbReference type="VEuPathDB" id="CryptoDB:Cvel_2722"/>
<dbReference type="AlphaFoldDB" id="A0A0G4F4W1"/>
<name>A0A0G4F4W1_9ALVE</name>
<sequence>MFRGLLTGNAEAVRAAVEMGNRWSPGGPQTSGEAQLKAKASPSPPQIVESVLCPVPDFSRRGIQNQVARLPDRQSNRPRLLKPLMLNGCPLAYTSEIGHGERERPNGLAVDARQLWRGFCSCPNGRRRFYTVSRTRFDDTLWGSHLPGNLGNRHWSQCYSMIPEVA</sequence>
<accession>A0A0G4F4W1</accession>
<gene>
    <name evidence="2" type="ORF">Cvel_2722</name>
</gene>
<reference evidence="2" key="1">
    <citation type="submission" date="2014-11" db="EMBL/GenBank/DDBJ databases">
        <authorList>
            <person name="Otto D Thomas"/>
            <person name="Naeem Raeece"/>
        </authorList>
    </citation>
    <scope>NUCLEOTIDE SEQUENCE</scope>
</reference>
<protein>
    <submittedName>
        <fullName evidence="2">Uncharacterized protein</fullName>
    </submittedName>
</protein>
<organism evidence="2">
    <name type="scientific">Chromera velia CCMP2878</name>
    <dbReference type="NCBI Taxonomy" id="1169474"/>
    <lineage>
        <taxon>Eukaryota</taxon>
        <taxon>Sar</taxon>
        <taxon>Alveolata</taxon>
        <taxon>Colpodellida</taxon>
        <taxon>Chromeraceae</taxon>
        <taxon>Chromera</taxon>
    </lineage>
</organism>
<feature type="region of interest" description="Disordered" evidence="1">
    <location>
        <begin position="20"/>
        <end position="43"/>
    </location>
</feature>
<proteinExistence type="predicted"/>
<evidence type="ECO:0000256" key="1">
    <source>
        <dbReference type="SAM" id="MobiDB-lite"/>
    </source>
</evidence>
<evidence type="ECO:0000313" key="2">
    <source>
        <dbReference type="EMBL" id="CEM06855.1"/>
    </source>
</evidence>
<dbReference type="EMBL" id="CDMZ01000110">
    <property type="protein sequence ID" value="CEM06855.1"/>
    <property type="molecule type" value="Genomic_DNA"/>
</dbReference>